<name>A0AA40F5P6_9PEZI</name>
<protein>
    <recommendedName>
        <fullName evidence="5">C3H1-type domain-containing protein</fullName>
    </recommendedName>
</protein>
<accession>A0AA40F5P6</accession>
<dbReference type="EMBL" id="JAUKUD010000002">
    <property type="protein sequence ID" value="KAK0751447.1"/>
    <property type="molecule type" value="Genomic_DNA"/>
</dbReference>
<evidence type="ECO:0000259" key="1">
    <source>
        <dbReference type="Pfam" id="PF25540"/>
    </source>
</evidence>
<dbReference type="AlphaFoldDB" id="A0AA40F5P6"/>
<dbReference type="Pfam" id="PF25540">
    <property type="entry name" value="DUF7923"/>
    <property type="match status" value="1"/>
</dbReference>
<dbReference type="InterPro" id="IPR057683">
    <property type="entry name" value="DUF7923"/>
</dbReference>
<sequence length="486" mass="53146">MDGIPVEFGLYLDQVQRQSEQNLGWMKIFNDRVTQLSRLYRDACRDLERERIAGRVAQEQAEIIDEKLRVLEDSAARSAFVLVLIDADTDAYLFDDKYYRDDAADGGERAAVDLRAAVRQHLQSIDGALAGLPIVVKAFASGDGLAYILSKAGIIRQGDAQDVVSRFTRGFSQADDMFDFVLVGKGKDRADHKLMAAFRQFAENPSCRRILLAGCHDNGYVRMLEKYVRNVPVAEKVTLLKSFQTGSEYAALPFASTSMASVFRTRRLSIPRAGSPGNLAVQYPSAVYHPPSLVQMSPKRETASSPPSSAPSTPTITTIALHTASTKPNSSPTYAARAAVAAFTPPSGISRPVPSTTSLPDNVILVSANDHRIDATLPPKSAGAVERIHHKTTISGKRYCNPFHLSGSCNGSGGGGGCNYSHEPLSVAEKLVLRHRLRGEKCHERGRCRDPRCFYGHHCGCSSPKKCNFSVGMHGVDVESWREVYV</sequence>
<reference evidence="3" key="1">
    <citation type="submission" date="2023-06" db="EMBL/GenBank/DDBJ databases">
        <title>Genome-scale phylogeny and comparative genomics of the fungal order Sordariales.</title>
        <authorList>
            <consortium name="Lawrence Berkeley National Laboratory"/>
            <person name="Hensen N."/>
            <person name="Bonometti L."/>
            <person name="Westerberg I."/>
            <person name="Brannstrom I.O."/>
            <person name="Guillou S."/>
            <person name="Cros-Aarteil S."/>
            <person name="Calhoun S."/>
            <person name="Haridas S."/>
            <person name="Kuo A."/>
            <person name="Mondo S."/>
            <person name="Pangilinan J."/>
            <person name="Riley R."/>
            <person name="LaButti K."/>
            <person name="Andreopoulos B."/>
            <person name="Lipzen A."/>
            <person name="Chen C."/>
            <person name="Yanf M."/>
            <person name="Daum C."/>
            <person name="Ng V."/>
            <person name="Clum A."/>
            <person name="Steindorff A."/>
            <person name="Ohm R."/>
            <person name="Martin F."/>
            <person name="Silar P."/>
            <person name="Natvig D."/>
            <person name="Lalanne C."/>
            <person name="Gautier V."/>
            <person name="Ament-velasquez S.L."/>
            <person name="Kruys A."/>
            <person name="Hutchinson M.I."/>
            <person name="Powell A.J."/>
            <person name="Barry K."/>
            <person name="Miller A.N."/>
            <person name="Grigoriev I.V."/>
            <person name="Debuchy R."/>
            <person name="Gladieux P."/>
            <person name="Thoren M.H."/>
            <person name="Johannesson H."/>
        </authorList>
    </citation>
    <scope>NUCLEOTIDE SEQUENCE</scope>
    <source>
        <strain evidence="3">SMH3187-1</strain>
    </source>
</reference>
<evidence type="ECO:0000313" key="4">
    <source>
        <dbReference type="Proteomes" id="UP001172155"/>
    </source>
</evidence>
<gene>
    <name evidence="3" type="ORF">B0T18DRAFT_402517</name>
</gene>
<evidence type="ECO:0008006" key="5">
    <source>
        <dbReference type="Google" id="ProtNLM"/>
    </source>
</evidence>
<dbReference type="Proteomes" id="UP001172155">
    <property type="component" value="Unassembled WGS sequence"/>
</dbReference>
<dbReference type="InterPro" id="IPR057654">
    <property type="entry name" value="Znf-CCCH_tandem"/>
</dbReference>
<proteinExistence type="predicted"/>
<dbReference type="PANTHER" id="PTHR37543:SF1">
    <property type="entry name" value="CCCH ZINC FINGER DNA BINDING PROTEIN (AFU_ORTHOLOGUE AFUA_5G12760)"/>
    <property type="match status" value="1"/>
</dbReference>
<feature type="domain" description="DUF7923" evidence="1">
    <location>
        <begin position="77"/>
        <end position="263"/>
    </location>
</feature>
<dbReference type="Pfam" id="PF25543">
    <property type="entry name" value="zf-CCCH_tandem"/>
    <property type="match status" value="1"/>
</dbReference>
<dbReference type="PANTHER" id="PTHR37543">
    <property type="entry name" value="CCCH ZINC FINGER DNA BINDING PROTEIN (AFU_ORTHOLOGUE AFUA_5G12760)"/>
    <property type="match status" value="1"/>
</dbReference>
<feature type="domain" description="Tandem CCCH zinc finger" evidence="2">
    <location>
        <begin position="432"/>
        <end position="478"/>
    </location>
</feature>
<organism evidence="3 4">
    <name type="scientific">Schizothecium vesticola</name>
    <dbReference type="NCBI Taxonomy" id="314040"/>
    <lineage>
        <taxon>Eukaryota</taxon>
        <taxon>Fungi</taxon>
        <taxon>Dikarya</taxon>
        <taxon>Ascomycota</taxon>
        <taxon>Pezizomycotina</taxon>
        <taxon>Sordariomycetes</taxon>
        <taxon>Sordariomycetidae</taxon>
        <taxon>Sordariales</taxon>
        <taxon>Schizotheciaceae</taxon>
        <taxon>Schizothecium</taxon>
    </lineage>
</organism>
<evidence type="ECO:0000259" key="2">
    <source>
        <dbReference type="Pfam" id="PF25543"/>
    </source>
</evidence>
<evidence type="ECO:0000313" key="3">
    <source>
        <dbReference type="EMBL" id="KAK0751447.1"/>
    </source>
</evidence>
<keyword evidence="4" id="KW-1185">Reference proteome</keyword>
<comment type="caution">
    <text evidence="3">The sequence shown here is derived from an EMBL/GenBank/DDBJ whole genome shotgun (WGS) entry which is preliminary data.</text>
</comment>